<organism evidence="1">
    <name type="scientific">Arion vulgaris</name>
    <dbReference type="NCBI Taxonomy" id="1028688"/>
    <lineage>
        <taxon>Eukaryota</taxon>
        <taxon>Metazoa</taxon>
        <taxon>Spiralia</taxon>
        <taxon>Lophotrochozoa</taxon>
        <taxon>Mollusca</taxon>
        <taxon>Gastropoda</taxon>
        <taxon>Heterobranchia</taxon>
        <taxon>Euthyneura</taxon>
        <taxon>Panpulmonata</taxon>
        <taxon>Eupulmonata</taxon>
        <taxon>Stylommatophora</taxon>
        <taxon>Helicina</taxon>
        <taxon>Arionoidea</taxon>
        <taxon>Arionidae</taxon>
        <taxon>Arion</taxon>
    </lineage>
</organism>
<accession>A0A0B6ZN64</accession>
<name>A0A0B6ZN64_9EUPU</name>
<gene>
    <name evidence="1" type="primary">ORF71744</name>
</gene>
<sequence length="99" mass="11638">MLEHCSHVTLEIGTLTRYSTLLLCVNLRIEKLTKVFTLLLVIGEDHHHCTPDRCSDLLLNMITWQTKENTTEKKMCARCHRLRQAPDTSRRAWRHLELV</sequence>
<dbReference type="AlphaFoldDB" id="A0A0B6ZN64"/>
<reference evidence="1" key="1">
    <citation type="submission" date="2014-12" db="EMBL/GenBank/DDBJ databases">
        <title>Insight into the proteome of Arion vulgaris.</title>
        <authorList>
            <person name="Aradska J."/>
            <person name="Bulat T."/>
            <person name="Smidak R."/>
            <person name="Sarate P."/>
            <person name="Gangsoo J."/>
            <person name="Sialana F."/>
            <person name="Bilban M."/>
            <person name="Lubec G."/>
        </authorList>
    </citation>
    <scope>NUCLEOTIDE SEQUENCE</scope>
    <source>
        <tissue evidence="1">Skin</tissue>
    </source>
</reference>
<evidence type="ECO:0000313" key="1">
    <source>
        <dbReference type="EMBL" id="CEK69827.1"/>
    </source>
</evidence>
<protein>
    <submittedName>
        <fullName evidence="1">Uncharacterized protein</fullName>
    </submittedName>
</protein>
<dbReference type="EMBL" id="HACG01022962">
    <property type="protein sequence ID" value="CEK69827.1"/>
    <property type="molecule type" value="Transcribed_RNA"/>
</dbReference>
<proteinExistence type="predicted"/>